<keyword evidence="1" id="KW-0812">Transmembrane</keyword>
<keyword evidence="1" id="KW-1133">Transmembrane helix</keyword>
<dbReference type="EMBL" id="CM000145">
    <property type="protein sequence ID" value="EEE68284.1"/>
    <property type="molecule type" value="Genomic_DNA"/>
</dbReference>
<name>B9FZR7_ORYSJ</name>
<accession>B9FZR7</accession>
<sequence>MVRDCELLSPTGCSDGEGTATEASARRWRRQWGYGAEMASLPLPLLLVLGLFVPFVESGRRWRRGLGLEGDDGRSRRMTITTVACFFIVGASLKKPSAISFVNTFDIYIYMFLSILGCPRLTLDGLISNLKSFNTNAVFGIKHLRVGTLFSLRKEQYEELLSLLNTDKTQEVHNRGPKIPSC</sequence>
<reference evidence="2" key="2">
    <citation type="submission" date="2008-12" db="EMBL/GenBank/DDBJ databases">
        <title>Improved gene annotation of the rice (Oryza sativa) genomes.</title>
        <authorList>
            <person name="Wang J."/>
            <person name="Li R."/>
            <person name="Fan W."/>
            <person name="Huang Q."/>
            <person name="Zhang J."/>
            <person name="Zhou Y."/>
            <person name="Hu Y."/>
            <person name="Zi S."/>
            <person name="Li J."/>
            <person name="Ni P."/>
            <person name="Zheng H."/>
            <person name="Zhang Y."/>
            <person name="Zhao M."/>
            <person name="Hao Q."/>
            <person name="McDermott J."/>
            <person name="Samudrala R."/>
            <person name="Kristiansen K."/>
            <person name="Wong G.K.-S."/>
        </authorList>
    </citation>
    <scope>NUCLEOTIDE SEQUENCE</scope>
</reference>
<keyword evidence="1" id="KW-0472">Membrane</keyword>
<evidence type="ECO:0000256" key="1">
    <source>
        <dbReference type="SAM" id="Phobius"/>
    </source>
</evidence>
<protein>
    <submittedName>
        <fullName evidence="2">Uncharacterized protein</fullName>
    </submittedName>
</protein>
<dbReference type="AlphaFoldDB" id="B9FZR7"/>
<gene>
    <name evidence="2" type="ORF">OsJ_26526</name>
</gene>
<feature type="transmembrane region" description="Helical" evidence="1">
    <location>
        <begin position="38"/>
        <end position="56"/>
    </location>
</feature>
<dbReference type="Proteomes" id="UP000007752">
    <property type="component" value="Chromosome 8"/>
</dbReference>
<organism evidence="2">
    <name type="scientific">Oryza sativa subsp. japonica</name>
    <name type="common">Rice</name>
    <dbReference type="NCBI Taxonomy" id="39947"/>
    <lineage>
        <taxon>Eukaryota</taxon>
        <taxon>Viridiplantae</taxon>
        <taxon>Streptophyta</taxon>
        <taxon>Embryophyta</taxon>
        <taxon>Tracheophyta</taxon>
        <taxon>Spermatophyta</taxon>
        <taxon>Magnoliopsida</taxon>
        <taxon>Liliopsida</taxon>
        <taxon>Poales</taxon>
        <taxon>Poaceae</taxon>
        <taxon>BOP clade</taxon>
        <taxon>Oryzoideae</taxon>
        <taxon>Oryzeae</taxon>
        <taxon>Oryzinae</taxon>
        <taxon>Oryza</taxon>
        <taxon>Oryza sativa</taxon>
    </lineage>
</organism>
<reference evidence="2" key="1">
    <citation type="journal article" date="2005" name="PLoS Biol.">
        <title>The genomes of Oryza sativa: a history of duplications.</title>
        <authorList>
            <person name="Yu J."/>
            <person name="Wang J."/>
            <person name="Lin W."/>
            <person name="Li S."/>
            <person name="Li H."/>
            <person name="Zhou J."/>
            <person name="Ni P."/>
            <person name="Dong W."/>
            <person name="Hu S."/>
            <person name="Zeng C."/>
            <person name="Zhang J."/>
            <person name="Zhang Y."/>
            <person name="Li R."/>
            <person name="Xu Z."/>
            <person name="Li S."/>
            <person name="Li X."/>
            <person name="Zheng H."/>
            <person name="Cong L."/>
            <person name="Lin L."/>
            <person name="Yin J."/>
            <person name="Geng J."/>
            <person name="Li G."/>
            <person name="Shi J."/>
            <person name="Liu J."/>
            <person name="Lv H."/>
            <person name="Li J."/>
            <person name="Wang J."/>
            <person name="Deng Y."/>
            <person name="Ran L."/>
            <person name="Shi X."/>
            <person name="Wang X."/>
            <person name="Wu Q."/>
            <person name="Li C."/>
            <person name="Ren X."/>
            <person name="Wang J."/>
            <person name="Wang X."/>
            <person name="Li D."/>
            <person name="Liu D."/>
            <person name="Zhang X."/>
            <person name="Ji Z."/>
            <person name="Zhao W."/>
            <person name="Sun Y."/>
            <person name="Zhang Z."/>
            <person name="Bao J."/>
            <person name="Han Y."/>
            <person name="Dong L."/>
            <person name="Ji J."/>
            <person name="Chen P."/>
            <person name="Wu S."/>
            <person name="Liu J."/>
            <person name="Xiao Y."/>
            <person name="Bu D."/>
            <person name="Tan J."/>
            <person name="Yang L."/>
            <person name="Ye C."/>
            <person name="Zhang J."/>
            <person name="Xu J."/>
            <person name="Zhou Y."/>
            <person name="Yu Y."/>
            <person name="Zhang B."/>
            <person name="Zhuang S."/>
            <person name="Wei H."/>
            <person name="Liu B."/>
            <person name="Lei M."/>
            <person name="Yu H."/>
            <person name="Li Y."/>
            <person name="Xu H."/>
            <person name="Wei S."/>
            <person name="He X."/>
            <person name="Fang L."/>
            <person name="Zhang Z."/>
            <person name="Zhang Y."/>
            <person name="Huang X."/>
            <person name="Su Z."/>
            <person name="Tong W."/>
            <person name="Li J."/>
            <person name="Tong Z."/>
            <person name="Li S."/>
            <person name="Ye J."/>
            <person name="Wang L."/>
            <person name="Fang L."/>
            <person name="Lei T."/>
            <person name="Chen C."/>
            <person name="Chen H."/>
            <person name="Xu Z."/>
            <person name="Li H."/>
            <person name="Huang H."/>
            <person name="Zhang F."/>
            <person name="Xu H."/>
            <person name="Li N."/>
            <person name="Zhao C."/>
            <person name="Li S."/>
            <person name="Dong L."/>
            <person name="Huang Y."/>
            <person name="Li L."/>
            <person name="Xi Y."/>
            <person name="Qi Q."/>
            <person name="Li W."/>
            <person name="Zhang B."/>
            <person name="Hu W."/>
            <person name="Zhang Y."/>
            <person name="Tian X."/>
            <person name="Jiao Y."/>
            <person name="Liang X."/>
            <person name="Jin J."/>
            <person name="Gao L."/>
            <person name="Zheng W."/>
            <person name="Hao B."/>
            <person name="Liu S."/>
            <person name="Wang W."/>
            <person name="Yuan L."/>
            <person name="Cao M."/>
            <person name="McDermott J."/>
            <person name="Samudrala R."/>
            <person name="Wang J."/>
            <person name="Wong G.K."/>
            <person name="Yang H."/>
        </authorList>
    </citation>
    <scope>NUCLEOTIDE SEQUENCE [LARGE SCALE GENOMIC DNA]</scope>
</reference>
<evidence type="ECO:0000313" key="2">
    <source>
        <dbReference type="EMBL" id="EEE68284.1"/>
    </source>
</evidence>
<proteinExistence type="predicted"/>